<protein>
    <submittedName>
        <fullName evidence="1">Uncharacterized protein</fullName>
    </submittedName>
</protein>
<accession>A0A8J6H661</accession>
<organism evidence="1 2">
    <name type="scientific">Tenebrio molitor</name>
    <name type="common">Yellow mealworm beetle</name>
    <dbReference type="NCBI Taxonomy" id="7067"/>
    <lineage>
        <taxon>Eukaryota</taxon>
        <taxon>Metazoa</taxon>
        <taxon>Ecdysozoa</taxon>
        <taxon>Arthropoda</taxon>
        <taxon>Hexapoda</taxon>
        <taxon>Insecta</taxon>
        <taxon>Pterygota</taxon>
        <taxon>Neoptera</taxon>
        <taxon>Endopterygota</taxon>
        <taxon>Coleoptera</taxon>
        <taxon>Polyphaga</taxon>
        <taxon>Cucujiformia</taxon>
        <taxon>Tenebrionidae</taxon>
        <taxon>Tenebrio</taxon>
    </lineage>
</organism>
<reference evidence="1" key="1">
    <citation type="journal article" date="2020" name="J Insects Food Feed">
        <title>The yellow mealworm (Tenebrio molitor) genome: a resource for the emerging insects as food and feed industry.</title>
        <authorList>
            <person name="Eriksson T."/>
            <person name="Andere A."/>
            <person name="Kelstrup H."/>
            <person name="Emery V."/>
            <person name="Picard C."/>
        </authorList>
    </citation>
    <scope>NUCLEOTIDE SEQUENCE</scope>
    <source>
        <strain evidence="1">Stoneville</strain>
        <tissue evidence="1">Whole head</tissue>
    </source>
</reference>
<dbReference type="EMBL" id="JABDTM020028497">
    <property type="protein sequence ID" value="KAH0808830.1"/>
    <property type="molecule type" value="Genomic_DNA"/>
</dbReference>
<dbReference type="AlphaFoldDB" id="A0A8J6H661"/>
<name>A0A8J6H661_TENMO</name>
<evidence type="ECO:0000313" key="1">
    <source>
        <dbReference type="EMBL" id="KAH0808830.1"/>
    </source>
</evidence>
<evidence type="ECO:0000313" key="2">
    <source>
        <dbReference type="Proteomes" id="UP000719412"/>
    </source>
</evidence>
<keyword evidence="2" id="KW-1185">Reference proteome</keyword>
<sequence length="229" mass="26260">MPRFLIWFGDSRGRPNRRGHGINFSVPVKLKSARFPYFNILQGSDMKIVLSGDSPGNINLLWQRSCISSGVSWKSFVIESMQSRNLLFRQRRHRLQIALFSDRISQRSRNRDFKQIINFRPISTGCKKLAAFTAIKALQCKKPHGMQIHLARRNISRRTVLSVEGARIPTLEPINIVRTRLRELITVIPNQDTSAGSQDYTSNLDLELLILLGAFKLALFRLCLRSFHA</sequence>
<proteinExistence type="predicted"/>
<gene>
    <name evidence="1" type="ORF">GEV33_013961</name>
</gene>
<reference evidence="1" key="2">
    <citation type="submission" date="2021-08" db="EMBL/GenBank/DDBJ databases">
        <authorList>
            <person name="Eriksson T."/>
        </authorList>
    </citation>
    <scope>NUCLEOTIDE SEQUENCE</scope>
    <source>
        <strain evidence="1">Stoneville</strain>
        <tissue evidence="1">Whole head</tissue>
    </source>
</reference>
<dbReference type="Proteomes" id="UP000719412">
    <property type="component" value="Unassembled WGS sequence"/>
</dbReference>
<comment type="caution">
    <text evidence="1">The sequence shown here is derived from an EMBL/GenBank/DDBJ whole genome shotgun (WGS) entry which is preliminary data.</text>
</comment>